<sequence length="835" mass="93987">MASEEALLLAARELQSAADEAVYNDAVRVTKIFSGIFFAGLAGWLSMANGTKLSFIQQAALEKRLTVCCFLGVYVGAFSAFFNFFQLTEVDDVLLDREGSFTLDFSRPLEWIMTCPLMQLALVLMGGSRIPEYRRMVMPGLSVIVLVCGTASMLLWDVWVYVAYGVGLCFACVMFWLNRQQIVEHSDGQECLLYGDSEFRKASILLIVTWVPFPTFYALSPEGFGIITDILFVQVGWAFLNIVSKFTFIFYIQRIKDNYCNRLKVKREFAGVQTAGPKGGGLVGPDGTITPPLSGMDLVKSKQQEKATSEMGALVVETMNFLGMAQNSDRFLRLLQKSNITSLTALEGLTQHECNKLTLPWDLVAAVQKRLRVWRLEMQDEAELALEQGELHYQMEEPLNKAALADKLQAMAPGVAGGPSPAHQQSPVAYQAMNAPMLPGMIDEPRIARLEDTLMAMQQQTETIQQQNEYFQTEVLRRLSEQQQHLMQPMPSVTTTPNGTAPVQQQLPTQLLQQLQQQLQQYENFQTEVMRRLSEVGADSPKAAPSSLRNTIEMTVAATLKNKEMESLFEHRIEELICAAQVRIEQAADKVSDSLRAQVREVQGAYDRARETEGTFIEKADEKMKAFMVKTEEKLQAHIEKSDENMQAYIGKTDEKMQTFMAKTDEKMQMAVEDVNKSTEYTRRVLSDYLKEARTAQESRNSDRRQEDMERNFARKLEDSNAKILEKQDRVAEFLRGALQNDITTVMSRSDMVVDVVKENGMMVKESLGDLKRLQVNGLEIANATQDTAQQNLHRAGEIRNAVEGISSQTLGFNILTQKSPFCDGQRSEVRSHCI</sequence>
<evidence type="ECO:0000256" key="3">
    <source>
        <dbReference type="ARBA" id="ARBA00022692"/>
    </source>
</evidence>
<dbReference type="EMBL" id="CAMXCT030001704">
    <property type="protein sequence ID" value="CAL4779688.1"/>
    <property type="molecule type" value="Genomic_DNA"/>
</dbReference>
<comment type="subcellular location">
    <subcellularLocation>
        <location evidence="1">Membrane</location>
        <topology evidence="1">Multi-pass membrane protein</topology>
    </subcellularLocation>
</comment>
<dbReference type="Gene3D" id="1.20.1070.10">
    <property type="entry name" value="Rhodopsin 7-helix transmembrane proteins"/>
    <property type="match status" value="1"/>
</dbReference>
<keyword evidence="9" id="KW-1185">Reference proteome</keyword>
<evidence type="ECO:0000256" key="1">
    <source>
        <dbReference type="ARBA" id="ARBA00004141"/>
    </source>
</evidence>
<reference evidence="7" key="1">
    <citation type="submission" date="2022-10" db="EMBL/GenBank/DDBJ databases">
        <authorList>
            <person name="Chen Y."/>
            <person name="Dougan E. K."/>
            <person name="Chan C."/>
            <person name="Rhodes N."/>
            <person name="Thang M."/>
        </authorList>
    </citation>
    <scope>NUCLEOTIDE SEQUENCE</scope>
</reference>
<feature type="transmembrane region" description="Helical" evidence="6">
    <location>
        <begin position="32"/>
        <end position="53"/>
    </location>
</feature>
<feature type="transmembrane region" description="Helical" evidence="6">
    <location>
        <begin position="199"/>
        <end position="219"/>
    </location>
</feature>
<organism evidence="7">
    <name type="scientific">Cladocopium goreaui</name>
    <dbReference type="NCBI Taxonomy" id="2562237"/>
    <lineage>
        <taxon>Eukaryota</taxon>
        <taxon>Sar</taxon>
        <taxon>Alveolata</taxon>
        <taxon>Dinophyceae</taxon>
        <taxon>Suessiales</taxon>
        <taxon>Symbiodiniaceae</taxon>
        <taxon>Cladocopium</taxon>
    </lineage>
</organism>
<evidence type="ECO:0000256" key="6">
    <source>
        <dbReference type="SAM" id="Phobius"/>
    </source>
</evidence>
<dbReference type="SUPFAM" id="SSF81321">
    <property type="entry name" value="Family A G protein-coupled receptor-like"/>
    <property type="match status" value="1"/>
</dbReference>
<evidence type="ECO:0000313" key="8">
    <source>
        <dbReference type="EMBL" id="CAL4779688.1"/>
    </source>
</evidence>
<protein>
    <submittedName>
        <fullName evidence="8">Halorhodopsin (HR)</fullName>
    </submittedName>
</protein>
<keyword evidence="3 6" id="KW-0812">Transmembrane</keyword>
<evidence type="ECO:0000256" key="2">
    <source>
        <dbReference type="ARBA" id="ARBA00008130"/>
    </source>
</evidence>
<evidence type="ECO:0000313" key="7">
    <source>
        <dbReference type="EMBL" id="CAI3992376.1"/>
    </source>
</evidence>
<dbReference type="OrthoDB" id="447232at2759"/>
<comment type="similarity">
    <text evidence="2">Belongs to the archaeal/bacterial/fungal opsin family.</text>
</comment>
<keyword evidence="5 6" id="KW-0472">Membrane</keyword>
<dbReference type="InterPro" id="IPR001425">
    <property type="entry name" value="Arc/bac/fun_rhodopsins"/>
</dbReference>
<dbReference type="Pfam" id="PF01036">
    <property type="entry name" value="Bac_rhodopsin"/>
    <property type="match status" value="1"/>
</dbReference>
<dbReference type="EMBL" id="CAMXCT020001704">
    <property type="protein sequence ID" value="CAL1145751.1"/>
    <property type="molecule type" value="Genomic_DNA"/>
</dbReference>
<feature type="transmembrane region" description="Helical" evidence="6">
    <location>
        <begin position="136"/>
        <end position="155"/>
    </location>
</feature>
<evidence type="ECO:0000256" key="5">
    <source>
        <dbReference type="ARBA" id="ARBA00023136"/>
    </source>
</evidence>
<dbReference type="AlphaFoldDB" id="A0A9P1FY27"/>
<feature type="transmembrane region" description="Helical" evidence="6">
    <location>
        <begin position="105"/>
        <end position="124"/>
    </location>
</feature>
<keyword evidence="4 6" id="KW-1133">Transmembrane helix</keyword>
<gene>
    <name evidence="7" type="ORF">C1SCF055_LOCUS19212</name>
</gene>
<name>A0A9P1FY27_9DINO</name>
<proteinExistence type="inferred from homology"/>
<dbReference type="PRINTS" id="PR00251">
    <property type="entry name" value="BACTRLOPSIN"/>
</dbReference>
<feature type="transmembrane region" description="Helical" evidence="6">
    <location>
        <begin position="65"/>
        <end position="85"/>
    </location>
</feature>
<dbReference type="GO" id="GO:0016020">
    <property type="term" value="C:membrane"/>
    <property type="evidence" value="ECO:0007669"/>
    <property type="project" value="UniProtKB-SubCell"/>
</dbReference>
<comment type="caution">
    <text evidence="7">The sequence shown here is derived from an EMBL/GenBank/DDBJ whole genome shotgun (WGS) entry which is preliminary data.</text>
</comment>
<evidence type="ECO:0000313" key="9">
    <source>
        <dbReference type="Proteomes" id="UP001152797"/>
    </source>
</evidence>
<dbReference type="Proteomes" id="UP001152797">
    <property type="component" value="Unassembled WGS sequence"/>
</dbReference>
<feature type="transmembrane region" description="Helical" evidence="6">
    <location>
        <begin position="161"/>
        <end position="178"/>
    </location>
</feature>
<feature type="transmembrane region" description="Helical" evidence="6">
    <location>
        <begin position="231"/>
        <end position="252"/>
    </location>
</feature>
<accession>A0A9P1FY27</accession>
<reference evidence="8 9" key="2">
    <citation type="submission" date="2024-05" db="EMBL/GenBank/DDBJ databases">
        <authorList>
            <person name="Chen Y."/>
            <person name="Shah S."/>
            <person name="Dougan E. K."/>
            <person name="Thang M."/>
            <person name="Chan C."/>
        </authorList>
    </citation>
    <scope>NUCLEOTIDE SEQUENCE [LARGE SCALE GENOMIC DNA]</scope>
</reference>
<dbReference type="EMBL" id="CAMXCT010001704">
    <property type="protein sequence ID" value="CAI3992376.1"/>
    <property type="molecule type" value="Genomic_DNA"/>
</dbReference>
<evidence type="ECO:0000256" key="4">
    <source>
        <dbReference type="ARBA" id="ARBA00022989"/>
    </source>
</evidence>